<name>A0A140FVV1_NCDV</name>
<keyword evidence="17" id="KW-0325">Glycoprotein</keyword>
<evidence type="ECO:0000256" key="15">
    <source>
        <dbReference type="ARBA" id="ARBA00023139"/>
    </source>
</evidence>
<dbReference type="GO" id="GO:0020002">
    <property type="term" value="C:host cell plasma membrane"/>
    <property type="evidence" value="ECO:0007669"/>
    <property type="project" value="UniProtKB-SubCell"/>
</dbReference>
<evidence type="ECO:0000256" key="16">
    <source>
        <dbReference type="ARBA" id="ARBA00023157"/>
    </source>
</evidence>
<sequence length="543" mass="58655">MGKISIYLINSVLLLLVYPVNSIDNTLVAPIGVASANEWQLAAYTTSLSGTIAVRFLPVLPDNMTTCLRETITTYNNTVNNILGPLKSNLDALLSSETYPQTRLIGAVIGSIALGVATSAQITAAVALKQAQDNARNILALKEALSKTNEAVKELSSGLQQTAIALGKIQSFVNEEILPSINQLSCEVTANKLGVYLSLYLTELTTIFGAQLTNPALTSLSYQALYNLCGGNMAMLTQRIGIKQQDVNSLYEAGLITGQVIGYDSQYQLLVIQVNYPSISEVTGVRATELVTVSVTTDKGEGKAIVPQFVAESRVTIEELDVASCKFSSTTLYCRQVNTRALPPLVASCLRGNYDDCQYTTEIGALSSRYITLDGGVLVNCKSIVCRCLNPSKIISQNTNAAVTYVDATICKTIQLDDIQLQLEGSLSSVYARNISIEISQVTTSGSLDISSEIGNINNTVNRVEDLIHQSEEWLAKVNPHIVNNTTLIVLCVLSALAVIWLAVLTAIIIYLRTKLKTISALAVTNTIQSNPYVNQMKRESKF</sequence>
<dbReference type="Gene3D" id="2.40.490.10">
    <property type="entry name" value="Newcastle disease virus like domain"/>
    <property type="match status" value="1"/>
</dbReference>
<reference evidence="21" key="1">
    <citation type="journal article" date="2016" name="Virol. J.">
        <title>Circulation of avian paramyxoviruses in wild birds of Kazakhstan in 2002-2013.</title>
        <authorList>
            <person name="Karamendin K."/>
            <person name="Kydyrmanov A."/>
            <person name="Seidalina A."/>
            <person name="Asanova S."/>
            <person name="Daulbayeva K."/>
            <person name="Kasymbekov Y."/>
            <person name="Khan E."/>
            <person name="Fereidouni S."/>
            <person name="Starick E."/>
            <person name="Zhumatov K."/>
            <person name="Sayatov M."/>
        </authorList>
    </citation>
    <scope>NUCLEOTIDE SEQUENCE</scope>
    <source>
        <strain evidence="21">APMV-8/white-fronted goose/Northern Kazakhstan/5765/2013</strain>
    </source>
</reference>
<evidence type="ECO:0000313" key="21">
    <source>
        <dbReference type="EMBL" id="AMM02732.1"/>
    </source>
</evidence>
<dbReference type="Pfam" id="PF00523">
    <property type="entry name" value="Fusion_gly"/>
    <property type="match status" value="1"/>
</dbReference>
<evidence type="ECO:0000256" key="3">
    <source>
        <dbReference type="ARBA" id="ARBA00022506"/>
    </source>
</evidence>
<keyword evidence="7 20" id="KW-0812">Transmembrane</keyword>
<protein>
    <recommendedName>
        <fullName evidence="2 20">Fusion glycoprotein F0</fullName>
    </recommendedName>
</protein>
<keyword evidence="9" id="KW-0946">Virion</keyword>
<dbReference type="EMBL" id="KU366520">
    <property type="protein sequence ID" value="AMM02732.1"/>
    <property type="molecule type" value="Viral_cRNA"/>
</dbReference>
<dbReference type="InterPro" id="IPR000776">
    <property type="entry name" value="Fusion_F0_Paramyxovir"/>
</dbReference>
<dbReference type="Gene3D" id="6.10.10.110">
    <property type="match status" value="1"/>
</dbReference>
<proteinExistence type="inferred from homology"/>
<evidence type="ECO:0000256" key="13">
    <source>
        <dbReference type="ARBA" id="ARBA00023054"/>
    </source>
</evidence>
<evidence type="ECO:0000256" key="8">
    <source>
        <dbReference type="ARBA" id="ARBA00022729"/>
    </source>
</evidence>
<evidence type="ECO:0000256" key="18">
    <source>
        <dbReference type="ARBA" id="ARBA00023288"/>
    </source>
</evidence>
<evidence type="ECO:0000256" key="6">
    <source>
        <dbReference type="ARBA" id="ARBA00022595"/>
    </source>
</evidence>
<keyword evidence="8" id="KW-0732">Signal</keyword>
<keyword evidence="12 20" id="KW-1133">Transmembrane helix</keyword>
<accession>A0A140FVV1</accession>
<keyword evidence="3" id="KW-1168">Fusion of virus membrane with host membrane</keyword>
<keyword evidence="10" id="KW-1043">Host membrane</keyword>
<keyword evidence="18" id="KW-0449">Lipoprotein</keyword>
<keyword evidence="6" id="KW-1162">Viral penetration into host cytoplasm</keyword>
<evidence type="ECO:0000256" key="20">
    <source>
        <dbReference type="RuleBase" id="RU003705"/>
    </source>
</evidence>
<evidence type="ECO:0000256" key="12">
    <source>
        <dbReference type="ARBA" id="ARBA00022989"/>
    </source>
</evidence>
<organism evidence="21">
    <name type="scientific">Avian paramyxovirus 1</name>
    <name type="common">NDV</name>
    <name type="synonym">Avian orthoavulavirus 1</name>
    <dbReference type="NCBI Taxonomy" id="2560319"/>
    <lineage>
        <taxon>Viruses</taxon>
        <taxon>Riboviria</taxon>
        <taxon>Orthornavirae</taxon>
        <taxon>Negarnaviricota</taxon>
        <taxon>Haploviricotina</taxon>
        <taxon>Monjiviricetes</taxon>
        <taxon>Mononegavirales</taxon>
        <taxon>Paramyxoviridae</taxon>
        <taxon>Avulavirinae</taxon>
        <taxon>Orthoavulavirus</taxon>
        <taxon>Orthoavulavirus javaense</taxon>
    </lineage>
</organism>
<dbReference type="Gene3D" id="2.60.40.1690">
    <property type="entry name" value="Head and neck region of the ectodomain of NDV fusion glycoprotein"/>
    <property type="match status" value="1"/>
</dbReference>
<dbReference type="GO" id="GO:0019064">
    <property type="term" value="P:fusion of virus membrane with host plasma membrane"/>
    <property type="evidence" value="ECO:0007669"/>
    <property type="project" value="UniProtKB-KW"/>
</dbReference>
<keyword evidence="13" id="KW-0175">Coiled coil</keyword>
<keyword evidence="19" id="KW-1160">Virus entry into host cell</keyword>
<evidence type="ECO:0000256" key="10">
    <source>
        <dbReference type="ARBA" id="ARBA00022870"/>
    </source>
</evidence>
<evidence type="ECO:0000256" key="9">
    <source>
        <dbReference type="ARBA" id="ARBA00022844"/>
    </source>
</evidence>
<evidence type="ECO:0000256" key="17">
    <source>
        <dbReference type="ARBA" id="ARBA00023180"/>
    </source>
</evidence>
<evidence type="ECO:0000256" key="19">
    <source>
        <dbReference type="ARBA" id="ARBA00023296"/>
    </source>
</evidence>
<evidence type="ECO:0000256" key="2">
    <source>
        <dbReference type="ARBA" id="ARBA00016586"/>
    </source>
</evidence>
<dbReference type="SUPFAM" id="SSF69922">
    <property type="entry name" value="Head and neck region of the ectodomain of NDV fusion glycoprotein"/>
    <property type="match status" value="1"/>
</dbReference>
<evidence type="ECO:0000256" key="1">
    <source>
        <dbReference type="ARBA" id="ARBA00008211"/>
    </source>
</evidence>
<keyword evidence="14 20" id="KW-0472">Membrane</keyword>
<comment type="subcellular location">
    <subcellularLocation>
        <location evidence="20">Virion membrane</location>
        <topology evidence="20">Single-pass type I membrane protein</topology>
    </subcellularLocation>
    <subcellularLocation>
        <location evidence="20">Host cell membrane</location>
        <topology evidence="20">Single-pass membrane protein</topology>
    </subcellularLocation>
</comment>
<keyword evidence="4" id="KW-1032">Host cell membrane</keyword>
<dbReference type="SUPFAM" id="SSF58069">
    <property type="entry name" value="Virus ectodomain"/>
    <property type="match status" value="1"/>
</dbReference>
<evidence type="ECO:0000256" key="5">
    <source>
        <dbReference type="ARBA" id="ARBA00022521"/>
    </source>
</evidence>
<dbReference type="GO" id="GO:0019031">
    <property type="term" value="C:viral envelope"/>
    <property type="evidence" value="ECO:0007669"/>
    <property type="project" value="UniProtKB-KW"/>
</dbReference>
<keyword evidence="5" id="KW-1169">Fusion of virus membrane with host cell membrane</keyword>
<keyword evidence="16" id="KW-1015">Disulfide bond</keyword>
<evidence type="ECO:0000256" key="4">
    <source>
        <dbReference type="ARBA" id="ARBA00022511"/>
    </source>
</evidence>
<dbReference type="Gene3D" id="1.10.287.2480">
    <property type="match status" value="1"/>
</dbReference>
<comment type="similarity">
    <text evidence="1 20">Belongs to the paramyxoviruses fusion glycoprotein family.</text>
</comment>
<feature type="transmembrane region" description="Helical" evidence="20">
    <location>
        <begin position="488"/>
        <end position="512"/>
    </location>
</feature>
<keyword evidence="15" id="KW-0564">Palmitate</keyword>
<comment type="subunit">
    <text evidence="20">Homotrimer of disulfide-linked F1-F2.</text>
</comment>
<evidence type="ECO:0000256" key="11">
    <source>
        <dbReference type="ARBA" id="ARBA00022879"/>
    </source>
</evidence>
<evidence type="ECO:0000256" key="7">
    <source>
        <dbReference type="ARBA" id="ARBA00022692"/>
    </source>
</evidence>
<dbReference type="GO" id="GO:0046718">
    <property type="term" value="P:symbiont entry into host cell"/>
    <property type="evidence" value="ECO:0007669"/>
    <property type="project" value="UniProtKB-KW"/>
</dbReference>
<keyword evidence="11 20" id="KW-0261">Viral envelope protein</keyword>
<dbReference type="GO" id="GO:0055036">
    <property type="term" value="C:virion membrane"/>
    <property type="evidence" value="ECO:0007669"/>
    <property type="project" value="UniProtKB-SubCell"/>
</dbReference>
<evidence type="ECO:0000256" key="14">
    <source>
        <dbReference type="ARBA" id="ARBA00023136"/>
    </source>
</evidence>